<dbReference type="HOGENOM" id="CLU_3380760_0_0_0"/>
<comment type="caution">
    <text evidence="1">The sequence shown here is derived from an EMBL/GenBank/DDBJ whole genome shotgun (WGS) entry which is preliminary data.</text>
</comment>
<gene>
    <name evidence="1" type="ORF">DSM3645_02968</name>
</gene>
<sequence>MGVVISTMLKVKGCNSGYGTFRIHEFEEIETLI</sequence>
<dbReference type="STRING" id="314230.DSM3645_02968"/>
<evidence type="ECO:0000313" key="1">
    <source>
        <dbReference type="EMBL" id="EAQ79403.1"/>
    </source>
</evidence>
<dbReference type="EMBL" id="AANZ01000014">
    <property type="protein sequence ID" value="EAQ79403.1"/>
    <property type="molecule type" value="Genomic_DNA"/>
</dbReference>
<dbReference type="AlphaFoldDB" id="A3ZVQ7"/>
<dbReference type="Proteomes" id="UP000004358">
    <property type="component" value="Unassembled WGS sequence"/>
</dbReference>
<accession>A3ZVQ7</accession>
<reference evidence="1 2" key="1">
    <citation type="submission" date="2006-02" db="EMBL/GenBank/DDBJ databases">
        <authorList>
            <person name="Amann R."/>
            <person name="Ferriera S."/>
            <person name="Johnson J."/>
            <person name="Kravitz S."/>
            <person name="Halpern A."/>
            <person name="Remington K."/>
            <person name="Beeson K."/>
            <person name="Tran B."/>
            <person name="Rogers Y.-H."/>
            <person name="Friedman R."/>
            <person name="Venter J.C."/>
        </authorList>
    </citation>
    <scope>NUCLEOTIDE SEQUENCE [LARGE SCALE GENOMIC DNA]</scope>
    <source>
        <strain evidence="1 2">DSM 3645</strain>
    </source>
</reference>
<proteinExistence type="predicted"/>
<protein>
    <submittedName>
        <fullName evidence="1">Uncharacterized protein</fullName>
    </submittedName>
</protein>
<evidence type="ECO:0000313" key="2">
    <source>
        <dbReference type="Proteomes" id="UP000004358"/>
    </source>
</evidence>
<organism evidence="1 2">
    <name type="scientific">Blastopirellula marina DSM 3645</name>
    <dbReference type="NCBI Taxonomy" id="314230"/>
    <lineage>
        <taxon>Bacteria</taxon>
        <taxon>Pseudomonadati</taxon>
        <taxon>Planctomycetota</taxon>
        <taxon>Planctomycetia</taxon>
        <taxon>Pirellulales</taxon>
        <taxon>Pirellulaceae</taxon>
        <taxon>Blastopirellula</taxon>
    </lineage>
</organism>
<name>A3ZVQ7_9BACT</name>